<sequence>MRKTSIALAFAVIMLLVYLIVDNIYAKREVEAVAFELENLIRFTQEPAEVYEPASDTARQFIWSYLGYEGVQGKNGIAERVTKKVADQLALSDKFKRKAACGWT</sequence>
<reference evidence="2" key="1">
    <citation type="submission" date="2017-09" db="EMBL/GenBank/DDBJ databases">
        <authorList>
            <person name="Varghese N."/>
            <person name="Submissions S."/>
        </authorList>
    </citation>
    <scope>NUCLEOTIDE SEQUENCE [LARGE SCALE GENOMIC DNA]</scope>
    <source>
        <strain evidence="2">CGMCC 1.8913</strain>
    </source>
</reference>
<keyword evidence="2" id="KW-1185">Reference proteome</keyword>
<gene>
    <name evidence="1" type="ORF">SAMN05421503_0578</name>
</gene>
<dbReference type="Proteomes" id="UP000219356">
    <property type="component" value="Unassembled WGS sequence"/>
</dbReference>
<organism evidence="1 2">
    <name type="scientific">Terribacillus aidingensis</name>
    <dbReference type="NCBI Taxonomy" id="586416"/>
    <lineage>
        <taxon>Bacteria</taxon>
        <taxon>Bacillati</taxon>
        <taxon>Bacillota</taxon>
        <taxon>Bacilli</taxon>
        <taxon>Bacillales</taxon>
        <taxon>Bacillaceae</taxon>
        <taxon>Terribacillus</taxon>
    </lineage>
</organism>
<dbReference type="OrthoDB" id="9870961at2"/>
<dbReference type="RefSeq" id="WP_097039046.1">
    <property type="nucleotide sequence ID" value="NZ_OBEK01000001.1"/>
</dbReference>
<dbReference type="AlphaFoldDB" id="A0A285N444"/>
<evidence type="ECO:0000313" key="1">
    <source>
        <dbReference type="EMBL" id="SNZ04244.1"/>
    </source>
</evidence>
<dbReference type="EMBL" id="OBEK01000001">
    <property type="protein sequence ID" value="SNZ04244.1"/>
    <property type="molecule type" value="Genomic_DNA"/>
</dbReference>
<proteinExistence type="predicted"/>
<accession>A0A285N444</accession>
<protein>
    <submittedName>
        <fullName evidence="1">Uncharacterized protein</fullName>
    </submittedName>
</protein>
<name>A0A285N444_9BACI</name>
<evidence type="ECO:0000313" key="2">
    <source>
        <dbReference type="Proteomes" id="UP000219356"/>
    </source>
</evidence>